<evidence type="ECO:0000313" key="2">
    <source>
        <dbReference type="EnsemblPlants" id="Zm00001eb352170_P001"/>
    </source>
</evidence>
<reference evidence="3" key="1">
    <citation type="journal article" date="2009" name="Science">
        <title>The B73 maize genome: complexity, diversity, and dynamics.</title>
        <authorList>
            <person name="Schnable P.S."/>
            <person name="Ware D."/>
            <person name="Fulton R.S."/>
            <person name="Stein J.C."/>
            <person name="Wei F."/>
            <person name="Pasternak S."/>
            <person name="Liang C."/>
            <person name="Zhang J."/>
            <person name="Fulton L."/>
            <person name="Graves T.A."/>
            <person name="Minx P."/>
            <person name="Reily A.D."/>
            <person name="Courtney L."/>
            <person name="Kruchowski S.S."/>
            <person name="Tomlinson C."/>
            <person name="Strong C."/>
            <person name="Delehaunty K."/>
            <person name="Fronick C."/>
            <person name="Courtney B."/>
            <person name="Rock S.M."/>
            <person name="Belter E."/>
            <person name="Du F."/>
            <person name="Kim K."/>
            <person name="Abbott R.M."/>
            <person name="Cotton M."/>
            <person name="Levy A."/>
            <person name="Marchetto P."/>
            <person name="Ochoa K."/>
            <person name="Jackson S.M."/>
            <person name="Gillam B."/>
            <person name="Chen W."/>
            <person name="Yan L."/>
            <person name="Higginbotham J."/>
            <person name="Cardenas M."/>
            <person name="Waligorski J."/>
            <person name="Applebaum E."/>
            <person name="Phelps L."/>
            <person name="Falcone J."/>
            <person name="Kanchi K."/>
            <person name="Thane T."/>
            <person name="Scimone A."/>
            <person name="Thane N."/>
            <person name="Henke J."/>
            <person name="Wang T."/>
            <person name="Ruppert J."/>
            <person name="Shah N."/>
            <person name="Rotter K."/>
            <person name="Hodges J."/>
            <person name="Ingenthron E."/>
            <person name="Cordes M."/>
            <person name="Kohlberg S."/>
            <person name="Sgro J."/>
            <person name="Delgado B."/>
            <person name="Mead K."/>
            <person name="Chinwalla A."/>
            <person name="Leonard S."/>
            <person name="Crouse K."/>
            <person name="Collura K."/>
            <person name="Kudrna D."/>
            <person name="Currie J."/>
            <person name="He R."/>
            <person name="Angelova A."/>
            <person name="Rajasekar S."/>
            <person name="Mueller T."/>
            <person name="Lomeli R."/>
            <person name="Scara G."/>
            <person name="Ko A."/>
            <person name="Delaney K."/>
            <person name="Wissotski M."/>
            <person name="Lopez G."/>
            <person name="Campos D."/>
            <person name="Braidotti M."/>
            <person name="Ashley E."/>
            <person name="Golser W."/>
            <person name="Kim H."/>
            <person name="Lee S."/>
            <person name="Lin J."/>
            <person name="Dujmic Z."/>
            <person name="Kim W."/>
            <person name="Talag J."/>
            <person name="Zuccolo A."/>
            <person name="Fan C."/>
            <person name="Sebastian A."/>
            <person name="Kramer M."/>
            <person name="Spiegel L."/>
            <person name="Nascimento L."/>
            <person name="Zutavern T."/>
            <person name="Miller B."/>
            <person name="Ambroise C."/>
            <person name="Muller S."/>
            <person name="Spooner W."/>
            <person name="Narechania A."/>
            <person name="Ren L."/>
            <person name="Wei S."/>
            <person name="Kumari S."/>
            <person name="Faga B."/>
            <person name="Levy M.J."/>
            <person name="McMahan L."/>
            <person name="Van Buren P."/>
            <person name="Vaughn M.W."/>
            <person name="Ying K."/>
            <person name="Yeh C.-T."/>
            <person name="Emrich S.J."/>
            <person name="Jia Y."/>
            <person name="Kalyanaraman A."/>
            <person name="Hsia A.-P."/>
            <person name="Barbazuk W.B."/>
            <person name="Baucom R.S."/>
            <person name="Brutnell T.P."/>
            <person name="Carpita N.C."/>
            <person name="Chaparro C."/>
            <person name="Chia J.-M."/>
            <person name="Deragon J.-M."/>
            <person name="Estill J.C."/>
            <person name="Fu Y."/>
            <person name="Jeddeloh J.A."/>
            <person name="Han Y."/>
            <person name="Lee H."/>
            <person name="Li P."/>
            <person name="Lisch D.R."/>
            <person name="Liu S."/>
            <person name="Liu Z."/>
            <person name="Nagel D.H."/>
            <person name="McCann M.C."/>
            <person name="SanMiguel P."/>
            <person name="Myers A.M."/>
            <person name="Nettleton D."/>
            <person name="Nguyen J."/>
            <person name="Penning B.W."/>
            <person name="Ponnala L."/>
            <person name="Schneider K.L."/>
            <person name="Schwartz D.C."/>
            <person name="Sharma A."/>
            <person name="Soderlund C."/>
            <person name="Springer N.M."/>
            <person name="Sun Q."/>
            <person name="Wang H."/>
            <person name="Waterman M."/>
            <person name="Westerman R."/>
            <person name="Wolfgruber T.K."/>
            <person name="Yang L."/>
            <person name="Yu Y."/>
            <person name="Zhang L."/>
            <person name="Zhou S."/>
            <person name="Zhu Q."/>
            <person name="Bennetzen J.L."/>
            <person name="Dawe R.K."/>
            <person name="Jiang J."/>
            <person name="Jiang N."/>
            <person name="Presting G.G."/>
            <person name="Wessler S.R."/>
            <person name="Aluru S."/>
            <person name="Martienssen R.A."/>
            <person name="Clifton S.W."/>
            <person name="McCombie W.R."/>
            <person name="Wing R.A."/>
            <person name="Wilson R.K."/>
        </authorList>
    </citation>
    <scope>NUCLEOTIDE SEQUENCE [LARGE SCALE GENOMIC DNA]</scope>
    <source>
        <strain evidence="3">cv. B73</strain>
    </source>
</reference>
<dbReference type="InParanoid" id="A0A804QQV0"/>
<dbReference type="AlphaFoldDB" id="A0A804QQV0"/>
<dbReference type="Proteomes" id="UP000007305">
    <property type="component" value="Chromosome 8"/>
</dbReference>
<dbReference type="Gramene" id="Zm00001eb352170_T001">
    <property type="protein sequence ID" value="Zm00001eb352170_P001"/>
    <property type="gene ID" value="Zm00001eb352170"/>
</dbReference>
<accession>A0A804QQV0</accession>
<evidence type="ECO:0000313" key="3">
    <source>
        <dbReference type="Proteomes" id="UP000007305"/>
    </source>
</evidence>
<dbReference type="EnsemblPlants" id="Zm00001eb352170_T001">
    <property type="protein sequence ID" value="Zm00001eb352170_P001"/>
    <property type="gene ID" value="Zm00001eb352170"/>
</dbReference>
<sequence>MHACMHIHHTAGPGEKERMVELVEDVDDDVVVGGAVDPGARELAVDEDDLLGHSQQGPGPVRHLPLEEQVGVLGPGQGRQRRHDQQHAGGNAHRRRRHDSPRPISS</sequence>
<feature type="region of interest" description="Disordered" evidence="1">
    <location>
        <begin position="37"/>
        <end position="106"/>
    </location>
</feature>
<name>A0A804QQV0_MAIZE</name>
<organism evidence="2 3">
    <name type="scientific">Zea mays</name>
    <name type="common">Maize</name>
    <dbReference type="NCBI Taxonomy" id="4577"/>
    <lineage>
        <taxon>Eukaryota</taxon>
        <taxon>Viridiplantae</taxon>
        <taxon>Streptophyta</taxon>
        <taxon>Embryophyta</taxon>
        <taxon>Tracheophyta</taxon>
        <taxon>Spermatophyta</taxon>
        <taxon>Magnoliopsida</taxon>
        <taxon>Liliopsida</taxon>
        <taxon>Poales</taxon>
        <taxon>Poaceae</taxon>
        <taxon>PACMAD clade</taxon>
        <taxon>Panicoideae</taxon>
        <taxon>Andropogonodae</taxon>
        <taxon>Andropogoneae</taxon>
        <taxon>Tripsacinae</taxon>
        <taxon>Zea</taxon>
    </lineage>
</organism>
<protein>
    <submittedName>
        <fullName evidence="2">Uncharacterized protein</fullName>
    </submittedName>
</protein>
<proteinExistence type="predicted"/>
<reference evidence="2" key="3">
    <citation type="submission" date="2021-05" db="UniProtKB">
        <authorList>
            <consortium name="EnsemblPlants"/>
        </authorList>
    </citation>
    <scope>IDENTIFICATION</scope>
    <source>
        <strain evidence="2">cv. B73</strain>
    </source>
</reference>
<reference evidence="2" key="2">
    <citation type="submission" date="2019-07" db="EMBL/GenBank/DDBJ databases">
        <authorList>
            <person name="Seetharam A."/>
            <person name="Woodhouse M."/>
            <person name="Cannon E."/>
        </authorList>
    </citation>
    <scope>NUCLEOTIDE SEQUENCE [LARGE SCALE GENOMIC DNA]</scope>
    <source>
        <strain evidence="2">cv. B73</strain>
    </source>
</reference>
<keyword evidence="3" id="KW-1185">Reference proteome</keyword>
<evidence type="ECO:0000256" key="1">
    <source>
        <dbReference type="SAM" id="MobiDB-lite"/>
    </source>
</evidence>